<dbReference type="InterPro" id="IPR011009">
    <property type="entry name" value="Kinase-like_dom_sf"/>
</dbReference>
<reference evidence="2 3" key="1">
    <citation type="submission" date="2024-08" db="EMBL/GenBank/DDBJ databases">
        <title>Draft Genome Sequence of Legionella lytica strain DSB2004, Isolated From a Fire Sprinkler System.</title>
        <authorList>
            <person name="Everhart A.D."/>
            <person name="Kidane D.T."/>
            <person name="Farone A.L."/>
            <person name="Farone M.B."/>
        </authorList>
    </citation>
    <scope>NUCLEOTIDE SEQUENCE [LARGE SCALE GENOMIC DNA]</scope>
    <source>
        <strain evidence="2 3">DSB2004</strain>
    </source>
</reference>
<evidence type="ECO:0000313" key="3">
    <source>
        <dbReference type="Proteomes" id="UP001615550"/>
    </source>
</evidence>
<proteinExistence type="predicted"/>
<accession>A0ABW8D7Q7</accession>
<protein>
    <submittedName>
        <fullName evidence="2">Phosphotransferase</fullName>
    </submittedName>
</protein>
<dbReference type="EMBL" id="JBGORX010000002">
    <property type="protein sequence ID" value="MFJ1268731.1"/>
    <property type="molecule type" value="Genomic_DNA"/>
</dbReference>
<dbReference type="SUPFAM" id="SSF56112">
    <property type="entry name" value="Protein kinase-like (PK-like)"/>
    <property type="match status" value="1"/>
</dbReference>
<dbReference type="Gene3D" id="1.10.510.10">
    <property type="entry name" value="Transferase(Phosphotransferase) domain 1"/>
    <property type="match status" value="1"/>
</dbReference>
<gene>
    <name evidence="2" type="ORF">ACD661_09215</name>
</gene>
<dbReference type="RefSeq" id="WP_400187571.1">
    <property type="nucleotide sequence ID" value="NZ_JBGORX010000002.1"/>
</dbReference>
<evidence type="ECO:0000259" key="1">
    <source>
        <dbReference type="Pfam" id="PF01636"/>
    </source>
</evidence>
<dbReference type="Pfam" id="PF01636">
    <property type="entry name" value="APH"/>
    <property type="match status" value="1"/>
</dbReference>
<organism evidence="2 3">
    <name type="scientific">Legionella lytica</name>
    <dbReference type="NCBI Taxonomy" id="96232"/>
    <lineage>
        <taxon>Bacteria</taxon>
        <taxon>Pseudomonadati</taxon>
        <taxon>Pseudomonadota</taxon>
        <taxon>Gammaproteobacteria</taxon>
        <taxon>Legionellales</taxon>
        <taxon>Legionellaceae</taxon>
        <taxon>Legionella</taxon>
    </lineage>
</organism>
<keyword evidence="3" id="KW-1185">Reference proteome</keyword>
<dbReference type="InterPro" id="IPR002575">
    <property type="entry name" value="Aminoglycoside_PTrfase"/>
</dbReference>
<dbReference type="Proteomes" id="UP001615550">
    <property type="component" value="Unassembled WGS sequence"/>
</dbReference>
<comment type="caution">
    <text evidence="2">The sequence shown here is derived from an EMBL/GenBank/DDBJ whole genome shotgun (WGS) entry which is preliminary data.</text>
</comment>
<evidence type="ECO:0000313" key="2">
    <source>
        <dbReference type="EMBL" id="MFJ1268731.1"/>
    </source>
</evidence>
<sequence>MMMHQPIEFMLGNFLRERHFVNPVLMKESQNMLGALYFAREESGKITTIKMINREKLEELYHLNQAELMSFFTLHTTYVNEITKKIASPRLISINNSFVQEYNELVFYMMHFIPGENKEPSHLELNQKIQIAQVLSTLHQTEVINYNKHFFNLKSYFFASCWRNLVMSHGLTLVEKLALHYLNNPLKNLLRGVATRVTFDEIVRLGQDSSLVICHSDVKPKNVIWNNAGEHFLIDWENFCLMRAEIDFIDTVTSWVLQKKEDKQYLDMEEAKRFREAYALPLAINDVDIYISAAKWIFWVLTCYSLENEAPLREGLSMLALLDNNHQALLKLS</sequence>
<name>A0ABW8D7Q7_9GAMM</name>
<feature type="domain" description="Aminoglycoside phosphotransferase" evidence="1">
    <location>
        <begin position="100"/>
        <end position="269"/>
    </location>
</feature>